<feature type="region of interest" description="Disordered" evidence="4">
    <location>
        <begin position="247"/>
        <end position="281"/>
    </location>
</feature>
<dbReference type="GO" id="GO:0005840">
    <property type="term" value="C:ribosome"/>
    <property type="evidence" value="ECO:0007669"/>
    <property type="project" value="UniProtKB-KW"/>
</dbReference>
<protein>
    <submittedName>
        <fullName evidence="6">VAN3-binding protein</fullName>
    </submittedName>
</protein>
<evidence type="ECO:0000256" key="1">
    <source>
        <dbReference type="ARBA" id="ARBA00005640"/>
    </source>
</evidence>
<dbReference type="InterPro" id="IPR008546">
    <property type="entry name" value="VAN3-bd-like_auxin_canal"/>
</dbReference>
<comment type="similarity">
    <text evidence="1">Belongs to the eukaryotic ribosomal protein eL13 family.</text>
</comment>
<dbReference type="OMA" id="EAQDITH"/>
<dbReference type="PANTHER" id="PTHR31351">
    <property type="entry name" value="EXPRESSED PROTEIN"/>
    <property type="match status" value="1"/>
</dbReference>
<dbReference type="AlphaFoldDB" id="A0A2R6QPR2"/>
<evidence type="ECO:0000256" key="4">
    <source>
        <dbReference type="SAM" id="MobiDB-lite"/>
    </source>
</evidence>
<evidence type="ECO:0000313" key="7">
    <source>
        <dbReference type="Proteomes" id="UP000241394"/>
    </source>
</evidence>
<dbReference type="OrthoDB" id="684573at2759"/>
<organism evidence="6 7">
    <name type="scientific">Actinidia chinensis var. chinensis</name>
    <name type="common">Chinese soft-hair kiwi</name>
    <dbReference type="NCBI Taxonomy" id="1590841"/>
    <lineage>
        <taxon>Eukaryota</taxon>
        <taxon>Viridiplantae</taxon>
        <taxon>Streptophyta</taxon>
        <taxon>Embryophyta</taxon>
        <taxon>Tracheophyta</taxon>
        <taxon>Spermatophyta</taxon>
        <taxon>Magnoliopsida</taxon>
        <taxon>eudicotyledons</taxon>
        <taxon>Gunneridae</taxon>
        <taxon>Pentapetalae</taxon>
        <taxon>asterids</taxon>
        <taxon>Ericales</taxon>
        <taxon>Actinidiaceae</taxon>
        <taxon>Actinidia</taxon>
    </lineage>
</organism>
<evidence type="ECO:0000256" key="3">
    <source>
        <dbReference type="ARBA" id="ARBA00023274"/>
    </source>
</evidence>
<dbReference type="GO" id="GO:0009734">
    <property type="term" value="P:auxin-activated signaling pathway"/>
    <property type="evidence" value="ECO:0007669"/>
    <property type="project" value="TreeGrafter"/>
</dbReference>
<name>A0A2R6QPR2_ACTCC</name>
<dbReference type="InterPro" id="IPR001380">
    <property type="entry name" value="Ribosomal_eL13"/>
</dbReference>
<dbReference type="GO" id="GO:0010305">
    <property type="term" value="P:leaf vascular tissue pattern formation"/>
    <property type="evidence" value="ECO:0007669"/>
    <property type="project" value="TreeGrafter"/>
</dbReference>
<dbReference type="EMBL" id="NKQK01000014">
    <property type="protein sequence ID" value="PSS11890.1"/>
    <property type="molecule type" value="Genomic_DNA"/>
</dbReference>
<dbReference type="GO" id="GO:0010087">
    <property type="term" value="P:phloem or xylem histogenesis"/>
    <property type="evidence" value="ECO:0007669"/>
    <property type="project" value="TreeGrafter"/>
</dbReference>
<dbReference type="Gramene" id="PSS11890">
    <property type="protein sequence ID" value="PSS11890"/>
    <property type="gene ID" value="CEY00_Acc01319"/>
</dbReference>
<evidence type="ECO:0000259" key="5">
    <source>
        <dbReference type="Pfam" id="PF05703"/>
    </source>
</evidence>
<keyword evidence="2" id="KW-0689">Ribosomal protein</keyword>
<dbReference type="GO" id="GO:1990904">
    <property type="term" value="C:ribonucleoprotein complex"/>
    <property type="evidence" value="ECO:0007669"/>
    <property type="project" value="UniProtKB-KW"/>
</dbReference>
<keyword evidence="7" id="KW-1185">Reference proteome</keyword>
<dbReference type="InterPro" id="IPR040269">
    <property type="entry name" value="VAB"/>
</dbReference>
<comment type="caution">
    <text evidence="6">The sequence shown here is derived from an EMBL/GenBank/DDBJ whole genome shotgun (WGS) entry which is preliminary data.</text>
</comment>
<dbReference type="Proteomes" id="UP000241394">
    <property type="component" value="Chromosome LG14"/>
</dbReference>
<accession>A0A2R6QPR2</accession>
<proteinExistence type="inferred from homology"/>
<evidence type="ECO:0000256" key="2">
    <source>
        <dbReference type="ARBA" id="ARBA00022980"/>
    </source>
</evidence>
<dbReference type="GO" id="GO:0006412">
    <property type="term" value="P:translation"/>
    <property type="evidence" value="ECO:0007669"/>
    <property type="project" value="InterPro"/>
</dbReference>
<dbReference type="Pfam" id="PF01294">
    <property type="entry name" value="Ribosomal_L13e"/>
    <property type="match status" value="1"/>
</dbReference>
<sequence>MDFKHTTEWLKGKSLTSFLRSHKEKKKEEARLHTAKLHAAISLTQLAAAIAGFATNCTAEAQDITHITTGGGTLACDQDMGPAVASAATLLTTVCAEAAESLGAKRARVASAVKSGLATQTPIDVITLTATAATCLRGAATLKSRAKAETYFPRNQELLKVGVQTLIIMPSGEKGFKWVRIHLKQRQLTLSFRNKYFGGALTTSKEYKIINVIEEIKDAKGTTDVQRLKTYNAKFVFPKRAQKFKAGDSDPEELATATQVQGPSMPIMREKPPNPLTACQI</sequence>
<dbReference type="PANTHER" id="PTHR31351:SF30">
    <property type="entry name" value="VAN3-BINDING PROTEIN-LIKE"/>
    <property type="match status" value="1"/>
</dbReference>
<dbReference type="GO" id="GO:0003735">
    <property type="term" value="F:structural constituent of ribosome"/>
    <property type="evidence" value="ECO:0007669"/>
    <property type="project" value="InterPro"/>
</dbReference>
<keyword evidence="3" id="KW-0687">Ribonucleoprotein</keyword>
<feature type="domain" description="VAN3-binding protein-like auxin canalisation" evidence="5">
    <location>
        <begin position="9"/>
        <end position="149"/>
    </location>
</feature>
<dbReference type="InParanoid" id="A0A2R6QPR2"/>
<reference evidence="6 7" key="1">
    <citation type="submission" date="2017-07" db="EMBL/GenBank/DDBJ databases">
        <title>An improved, manually edited Actinidia chinensis var. chinensis (kiwifruit) genome highlights the challenges associated with draft genomes and gene prediction in plants.</title>
        <authorList>
            <person name="Pilkington S."/>
            <person name="Crowhurst R."/>
            <person name="Hilario E."/>
            <person name="Nardozza S."/>
            <person name="Fraser L."/>
            <person name="Peng Y."/>
            <person name="Gunaseelan K."/>
            <person name="Simpson R."/>
            <person name="Tahir J."/>
            <person name="Deroles S."/>
            <person name="Templeton K."/>
            <person name="Luo Z."/>
            <person name="Davy M."/>
            <person name="Cheng C."/>
            <person name="Mcneilage M."/>
            <person name="Scaglione D."/>
            <person name="Liu Y."/>
            <person name="Zhang Q."/>
            <person name="Datson P."/>
            <person name="De Silva N."/>
            <person name="Gardiner S."/>
            <person name="Bassett H."/>
            <person name="Chagne D."/>
            <person name="Mccallum J."/>
            <person name="Dzierzon H."/>
            <person name="Deng C."/>
            <person name="Wang Y.-Y."/>
            <person name="Barron N."/>
            <person name="Manako K."/>
            <person name="Bowen J."/>
            <person name="Foster T."/>
            <person name="Erridge Z."/>
            <person name="Tiffin H."/>
            <person name="Waite C."/>
            <person name="Davies K."/>
            <person name="Grierson E."/>
            <person name="Laing W."/>
            <person name="Kirk R."/>
            <person name="Chen X."/>
            <person name="Wood M."/>
            <person name="Montefiori M."/>
            <person name="Brummell D."/>
            <person name="Schwinn K."/>
            <person name="Catanach A."/>
            <person name="Fullerton C."/>
            <person name="Li D."/>
            <person name="Meiyalaghan S."/>
            <person name="Nieuwenhuizen N."/>
            <person name="Read N."/>
            <person name="Prakash R."/>
            <person name="Hunter D."/>
            <person name="Zhang H."/>
            <person name="Mckenzie M."/>
            <person name="Knabel M."/>
            <person name="Harris A."/>
            <person name="Allan A."/>
            <person name="Chen A."/>
            <person name="Janssen B."/>
            <person name="Plunkett B."/>
            <person name="Dwamena C."/>
            <person name="Voogd C."/>
            <person name="Leif D."/>
            <person name="Lafferty D."/>
            <person name="Souleyre E."/>
            <person name="Varkonyi-Gasic E."/>
            <person name="Gambi F."/>
            <person name="Hanley J."/>
            <person name="Yao J.-L."/>
            <person name="Cheung J."/>
            <person name="David K."/>
            <person name="Warren B."/>
            <person name="Marsh K."/>
            <person name="Snowden K."/>
            <person name="Lin-Wang K."/>
            <person name="Brian L."/>
            <person name="Martinez-Sanchez M."/>
            <person name="Wang M."/>
            <person name="Ileperuma N."/>
            <person name="Macnee N."/>
            <person name="Campin R."/>
            <person name="Mcatee P."/>
            <person name="Drummond R."/>
            <person name="Espley R."/>
            <person name="Ireland H."/>
            <person name="Wu R."/>
            <person name="Atkinson R."/>
            <person name="Karunairetnam S."/>
            <person name="Bulley S."/>
            <person name="Chunkath S."/>
            <person name="Hanley Z."/>
            <person name="Storey R."/>
            <person name="Thrimawithana A."/>
            <person name="Thomson S."/>
            <person name="David C."/>
            <person name="Testolin R."/>
        </authorList>
    </citation>
    <scope>NUCLEOTIDE SEQUENCE [LARGE SCALE GENOMIC DNA]</scope>
    <source>
        <strain evidence="7">cv. Red5</strain>
        <tissue evidence="6">Young leaf</tissue>
    </source>
</reference>
<evidence type="ECO:0000313" key="6">
    <source>
        <dbReference type="EMBL" id="PSS11890.1"/>
    </source>
</evidence>
<dbReference type="Pfam" id="PF05703">
    <property type="entry name" value="Auxin_canalis"/>
    <property type="match status" value="1"/>
</dbReference>
<gene>
    <name evidence="6" type="ORF">CEY00_Acc01319</name>
</gene>
<reference evidence="7" key="2">
    <citation type="journal article" date="2018" name="BMC Genomics">
        <title>A manually annotated Actinidia chinensis var. chinensis (kiwifruit) genome highlights the challenges associated with draft genomes and gene prediction in plants.</title>
        <authorList>
            <person name="Pilkington S.M."/>
            <person name="Crowhurst R."/>
            <person name="Hilario E."/>
            <person name="Nardozza S."/>
            <person name="Fraser L."/>
            <person name="Peng Y."/>
            <person name="Gunaseelan K."/>
            <person name="Simpson R."/>
            <person name="Tahir J."/>
            <person name="Deroles S.C."/>
            <person name="Templeton K."/>
            <person name="Luo Z."/>
            <person name="Davy M."/>
            <person name="Cheng C."/>
            <person name="McNeilage M."/>
            <person name="Scaglione D."/>
            <person name="Liu Y."/>
            <person name="Zhang Q."/>
            <person name="Datson P."/>
            <person name="De Silva N."/>
            <person name="Gardiner S.E."/>
            <person name="Bassett H."/>
            <person name="Chagne D."/>
            <person name="McCallum J."/>
            <person name="Dzierzon H."/>
            <person name="Deng C."/>
            <person name="Wang Y.Y."/>
            <person name="Barron L."/>
            <person name="Manako K."/>
            <person name="Bowen J."/>
            <person name="Foster T.M."/>
            <person name="Erridge Z.A."/>
            <person name="Tiffin H."/>
            <person name="Waite C.N."/>
            <person name="Davies K.M."/>
            <person name="Grierson E.P."/>
            <person name="Laing W.A."/>
            <person name="Kirk R."/>
            <person name="Chen X."/>
            <person name="Wood M."/>
            <person name="Montefiori M."/>
            <person name="Brummell D.A."/>
            <person name="Schwinn K.E."/>
            <person name="Catanach A."/>
            <person name="Fullerton C."/>
            <person name="Li D."/>
            <person name="Meiyalaghan S."/>
            <person name="Nieuwenhuizen N."/>
            <person name="Read N."/>
            <person name="Prakash R."/>
            <person name="Hunter D."/>
            <person name="Zhang H."/>
            <person name="McKenzie M."/>
            <person name="Knabel M."/>
            <person name="Harris A."/>
            <person name="Allan A.C."/>
            <person name="Gleave A."/>
            <person name="Chen A."/>
            <person name="Janssen B.J."/>
            <person name="Plunkett B."/>
            <person name="Ampomah-Dwamena C."/>
            <person name="Voogd C."/>
            <person name="Leif D."/>
            <person name="Lafferty D."/>
            <person name="Souleyre E.J.F."/>
            <person name="Varkonyi-Gasic E."/>
            <person name="Gambi F."/>
            <person name="Hanley J."/>
            <person name="Yao J.L."/>
            <person name="Cheung J."/>
            <person name="David K.M."/>
            <person name="Warren B."/>
            <person name="Marsh K."/>
            <person name="Snowden K.C."/>
            <person name="Lin-Wang K."/>
            <person name="Brian L."/>
            <person name="Martinez-Sanchez M."/>
            <person name="Wang M."/>
            <person name="Ileperuma N."/>
            <person name="Macnee N."/>
            <person name="Campin R."/>
            <person name="McAtee P."/>
            <person name="Drummond R.S.M."/>
            <person name="Espley R.V."/>
            <person name="Ireland H.S."/>
            <person name="Wu R."/>
            <person name="Atkinson R.G."/>
            <person name="Karunairetnam S."/>
            <person name="Bulley S."/>
            <person name="Chunkath S."/>
            <person name="Hanley Z."/>
            <person name="Storey R."/>
            <person name="Thrimawithana A.H."/>
            <person name="Thomson S."/>
            <person name="David C."/>
            <person name="Testolin R."/>
            <person name="Huang H."/>
            <person name="Hellens R.P."/>
            <person name="Schaffer R.J."/>
        </authorList>
    </citation>
    <scope>NUCLEOTIDE SEQUENCE [LARGE SCALE GENOMIC DNA]</scope>
    <source>
        <strain evidence="7">cv. Red5</strain>
    </source>
</reference>